<name>A0A382RTN4_9ZZZZ</name>
<dbReference type="EMBL" id="UINC01123987">
    <property type="protein sequence ID" value="SVD00830.1"/>
    <property type="molecule type" value="Genomic_DNA"/>
</dbReference>
<reference evidence="1" key="1">
    <citation type="submission" date="2018-05" db="EMBL/GenBank/DDBJ databases">
        <authorList>
            <person name="Lanie J.A."/>
            <person name="Ng W.-L."/>
            <person name="Kazmierczak K.M."/>
            <person name="Andrzejewski T.M."/>
            <person name="Davidsen T.M."/>
            <person name="Wayne K.J."/>
            <person name="Tettelin H."/>
            <person name="Glass J.I."/>
            <person name="Rusch D."/>
            <person name="Podicherti R."/>
            <person name="Tsui H.-C.T."/>
            <person name="Winkler M.E."/>
        </authorList>
    </citation>
    <scope>NUCLEOTIDE SEQUENCE</scope>
</reference>
<feature type="non-terminal residue" evidence="1">
    <location>
        <position position="228"/>
    </location>
</feature>
<proteinExistence type="predicted"/>
<dbReference type="PROSITE" id="PS51257">
    <property type="entry name" value="PROKAR_LIPOPROTEIN"/>
    <property type="match status" value="1"/>
</dbReference>
<sequence>MKKLLYAFLGTTLIIASCDGRGKKPENSQNSRPEDNYACNINTAGYCIFTGTPHNTGLEEGTDNITNRNGTFLFNINEAAAADSSGEVLKATGKPAQDGDDMIKSSQDGLTNDEKSFHKVMAIMYPIRNALMYDIADLNQSKWDELITELQKRGIKETTFTEGSTPKDNYYGRQGVFDLAKSPGGKDIHHDVMKFLEESGLYLLCHVTSDDFNQTLKDNHPEGHDACG</sequence>
<protein>
    <submittedName>
        <fullName evidence="1">Uncharacterized protein</fullName>
    </submittedName>
</protein>
<organism evidence="1">
    <name type="scientific">marine metagenome</name>
    <dbReference type="NCBI Taxonomy" id="408172"/>
    <lineage>
        <taxon>unclassified sequences</taxon>
        <taxon>metagenomes</taxon>
        <taxon>ecological metagenomes</taxon>
    </lineage>
</organism>
<gene>
    <name evidence="1" type="ORF">METZ01_LOCUS353684</name>
</gene>
<dbReference type="AlphaFoldDB" id="A0A382RTN4"/>
<evidence type="ECO:0000313" key="1">
    <source>
        <dbReference type="EMBL" id="SVD00830.1"/>
    </source>
</evidence>
<accession>A0A382RTN4</accession>